<evidence type="ECO:0000256" key="2">
    <source>
        <dbReference type="SAM" id="MobiDB-lite"/>
    </source>
</evidence>
<organism evidence="4 6">
    <name type="scientific">Dracunculus medinensis</name>
    <name type="common">Guinea worm</name>
    <dbReference type="NCBI Taxonomy" id="318479"/>
    <lineage>
        <taxon>Eukaryota</taxon>
        <taxon>Metazoa</taxon>
        <taxon>Ecdysozoa</taxon>
        <taxon>Nematoda</taxon>
        <taxon>Chromadorea</taxon>
        <taxon>Rhabditida</taxon>
        <taxon>Spirurina</taxon>
        <taxon>Dracunculoidea</taxon>
        <taxon>Dracunculidae</taxon>
        <taxon>Dracunculus</taxon>
    </lineage>
</organism>
<gene>
    <name evidence="3" type="ORF">DME_LOCUS3510</name>
</gene>
<evidence type="ECO:0000313" key="4">
    <source>
        <dbReference type="Proteomes" id="UP000038040"/>
    </source>
</evidence>
<accession>A0A158Q6F6</accession>
<dbReference type="STRING" id="318479.A0A158Q6F6"/>
<dbReference type="InterPro" id="IPR042531">
    <property type="entry name" value="PLC-beta_C_sf"/>
</dbReference>
<reference evidence="3 5" key="2">
    <citation type="submission" date="2018-11" db="EMBL/GenBank/DDBJ databases">
        <authorList>
            <consortium name="Pathogen Informatics"/>
        </authorList>
    </citation>
    <scope>NUCLEOTIDE SEQUENCE [LARGE SCALE GENOMIC DNA]</scope>
</reference>
<keyword evidence="1" id="KW-0175">Coiled coil</keyword>
<keyword evidence="5" id="KW-1185">Reference proteome</keyword>
<evidence type="ECO:0000256" key="1">
    <source>
        <dbReference type="SAM" id="Coils"/>
    </source>
</evidence>
<dbReference type="SUPFAM" id="SSF69989">
    <property type="entry name" value="C-terminal domain of PLC-beta"/>
    <property type="match status" value="1"/>
</dbReference>
<sequence>MDELKKRHQKQRESIQKQQQTNVDKLICDSNKQSKKRTSNSLTVEQHMALSTRKSDPSTFMANSYRMRSLVSTQTDEWSAMMKRHENECHELRRTHIKEEFDLLNKLLLDAQKQQMNALKMRLETENKELKQTQTKKSMEGVRAIHQDKNIKTKAEKDRRVKEMNEKNLKMFFEERKRLAIKYAFLVFLEMKGDISI</sequence>
<dbReference type="Gene3D" id="1.20.1230.10">
    <property type="entry name" value="Phospholipase C beta, distal C-terminal domain"/>
    <property type="match status" value="1"/>
</dbReference>
<dbReference type="AlphaFoldDB" id="A0A158Q6F6"/>
<name>A0A158Q6F6_DRAME</name>
<feature type="coiled-coil region" evidence="1">
    <location>
        <begin position="75"/>
        <end position="136"/>
    </location>
</feature>
<protein>
    <submittedName>
        <fullName evidence="3 6">Uncharacterized protein</fullName>
    </submittedName>
</protein>
<reference evidence="6" key="1">
    <citation type="submission" date="2016-04" db="UniProtKB">
        <authorList>
            <consortium name="WormBaseParasite"/>
        </authorList>
    </citation>
    <scope>IDENTIFICATION</scope>
</reference>
<feature type="region of interest" description="Disordered" evidence="2">
    <location>
        <begin position="1"/>
        <end position="54"/>
    </location>
</feature>
<dbReference type="OrthoDB" id="269822at2759"/>
<dbReference type="Proteomes" id="UP000038040">
    <property type="component" value="Unplaced"/>
</dbReference>
<evidence type="ECO:0000313" key="3">
    <source>
        <dbReference type="EMBL" id="VDN53537.1"/>
    </source>
</evidence>
<dbReference type="EMBL" id="UYYG01000142">
    <property type="protein sequence ID" value="VDN53537.1"/>
    <property type="molecule type" value="Genomic_DNA"/>
</dbReference>
<evidence type="ECO:0000313" key="5">
    <source>
        <dbReference type="Proteomes" id="UP000274756"/>
    </source>
</evidence>
<dbReference type="WBParaSite" id="DME_0000995901-mRNA-1">
    <property type="protein sequence ID" value="DME_0000995901-mRNA-1"/>
    <property type="gene ID" value="DME_0000995901"/>
</dbReference>
<evidence type="ECO:0000313" key="6">
    <source>
        <dbReference type="WBParaSite" id="DME_0000995901-mRNA-1"/>
    </source>
</evidence>
<feature type="compositionally biased region" description="Basic residues" evidence="2">
    <location>
        <begin position="1"/>
        <end position="10"/>
    </location>
</feature>
<proteinExistence type="predicted"/>
<dbReference type="Proteomes" id="UP000274756">
    <property type="component" value="Unassembled WGS sequence"/>
</dbReference>